<comment type="similarity">
    <text evidence="1">Belongs to the ABC transporter superfamily.</text>
</comment>
<evidence type="ECO:0000256" key="4">
    <source>
        <dbReference type="ARBA" id="ARBA00022840"/>
    </source>
</evidence>
<protein>
    <submittedName>
        <fullName evidence="7">ATP-binding cassette domain-containing protein</fullName>
    </submittedName>
</protein>
<dbReference type="GO" id="GO:0005524">
    <property type="term" value="F:ATP binding"/>
    <property type="evidence" value="ECO:0007669"/>
    <property type="project" value="UniProtKB-KW"/>
</dbReference>
<dbReference type="Proteomes" id="UP001569904">
    <property type="component" value="Unassembled WGS sequence"/>
</dbReference>
<evidence type="ECO:0000313" key="8">
    <source>
        <dbReference type="Proteomes" id="UP001569904"/>
    </source>
</evidence>
<dbReference type="RefSeq" id="WP_371939754.1">
    <property type="nucleotide sequence ID" value="NZ_JAXCEH010000003.1"/>
</dbReference>
<feature type="domain" description="ABC transporter" evidence="6">
    <location>
        <begin position="6"/>
        <end position="237"/>
    </location>
</feature>
<dbReference type="InterPro" id="IPR003593">
    <property type="entry name" value="AAA+_ATPase"/>
</dbReference>
<dbReference type="InterPro" id="IPR003439">
    <property type="entry name" value="ABC_transporter-like_ATP-bd"/>
</dbReference>
<keyword evidence="8" id="KW-1185">Reference proteome</keyword>
<evidence type="ECO:0000256" key="5">
    <source>
        <dbReference type="ARBA" id="ARBA00022970"/>
    </source>
</evidence>
<keyword evidence="2" id="KW-0813">Transport</keyword>
<dbReference type="Pfam" id="PF00005">
    <property type="entry name" value="ABC_tran"/>
    <property type="match status" value="1"/>
</dbReference>
<accession>A0ABV4QRZ0</accession>
<dbReference type="PANTHER" id="PTHR43820:SF4">
    <property type="entry name" value="HIGH-AFFINITY BRANCHED-CHAIN AMINO ACID TRANSPORT ATP-BINDING PROTEIN LIVF"/>
    <property type="match status" value="1"/>
</dbReference>
<keyword evidence="5" id="KW-0029">Amino-acid transport</keyword>
<evidence type="ECO:0000313" key="7">
    <source>
        <dbReference type="EMBL" id="MFA1553358.1"/>
    </source>
</evidence>
<dbReference type="InterPro" id="IPR052156">
    <property type="entry name" value="BCAA_Transport_ATP-bd_LivF"/>
</dbReference>
<comment type="caution">
    <text evidence="7">The sequence shown here is derived from an EMBL/GenBank/DDBJ whole genome shotgun (WGS) entry which is preliminary data.</text>
</comment>
<evidence type="ECO:0000259" key="6">
    <source>
        <dbReference type="PROSITE" id="PS50893"/>
    </source>
</evidence>
<dbReference type="SUPFAM" id="SSF52540">
    <property type="entry name" value="P-loop containing nucleoside triphosphate hydrolases"/>
    <property type="match status" value="1"/>
</dbReference>
<organism evidence="7 8">
    <name type="scientific">Actinomadura chokoriensis</name>
    <dbReference type="NCBI Taxonomy" id="454156"/>
    <lineage>
        <taxon>Bacteria</taxon>
        <taxon>Bacillati</taxon>
        <taxon>Actinomycetota</taxon>
        <taxon>Actinomycetes</taxon>
        <taxon>Streptosporangiales</taxon>
        <taxon>Thermomonosporaceae</taxon>
        <taxon>Actinomadura</taxon>
    </lineage>
</organism>
<proteinExistence type="inferred from homology"/>
<dbReference type="PANTHER" id="PTHR43820">
    <property type="entry name" value="HIGH-AFFINITY BRANCHED-CHAIN AMINO ACID TRANSPORT ATP-BINDING PROTEIN LIVF"/>
    <property type="match status" value="1"/>
</dbReference>
<dbReference type="SMART" id="SM00382">
    <property type="entry name" value="AAA"/>
    <property type="match status" value="1"/>
</dbReference>
<gene>
    <name evidence="7" type="ORF">SM436_06605</name>
</gene>
<evidence type="ECO:0000256" key="1">
    <source>
        <dbReference type="ARBA" id="ARBA00005417"/>
    </source>
</evidence>
<sequence length="239" mass="25824">MTQPLLSVRDLVVSYDGGLPAVSNYRVDLLPGTLTVILGRNGAGKTSTLRGITGFLAHEAGTARGTISVRGEVVRRPGPLRLSKLGVGLVAERDKVFVNMTVQDQLRLVTSRRPDVEEIFEFFPRLRERRAVRAGLLSGGERQMLATALVLLRKPSVLLVDELSLGLAPGVVRELMGHLRRLADERGLTILAADQAVHASLHVADEVQVMDSGSLVASGPLDSLDIDAVLDAYLGRHER</sequence>
<evidence type="ECO:0000256" key="3">
    <source>
        <dbReference type="ARBA" id="ARBA00022741"/>
    </source>
</evidence>
<keyword evidence="4 7" id="KW-0067">ATP-binding</keyword>
<name>A0ABV4QRZ0_9ACTN</name>
<dbReference type="InterPro" id="IPR027417">
    <property type="entry name" value="P-loop_NTPase"/>
</dbReference>
<dbReference type="EMBL" id="JAXCEH010000003">
    <property type="protein sequence ID" value="MFA1553358.1"/>
    <property type="molecule type" value="Genomic_DNA"/>
</dbReference>
<reference evidence="7 8" key="1">
    <citation type="submission" date="2023-11" db="EMBL/GenBank/DDBJ databases">
        <title>Actinomadura monticuli sp. nov., isolated from volcanic ash.</title>
        <authorList>
            <person name="Lee S.D."/>
            <person name="Yang H."/>
            <person name="Kim I.S."/>
        </authorList>
    </citation>
    <scope>NUCLEOTIDE SEQUENCE [LARGE SCALE GENOMIC DNA]</scope>
    <source>
        <strain evidence="7 8">DSM 45346</strain>
    </source>
</reference>
<dbReference type="PROSITE" id="PS50893">
    <property type="entry name" value="ABC_TRANSPORTER_2"/>
    <property type="match status" value="1"/>
</dbReference>
<evidence type="ECO:0000256" key="2">
    <source>
        <dbReference type="ARBA" id="ARBA00022448"/>
    </source>
</evidence>
<dbReference type="Gene3D" id="3.40.50.300">
    <property type="entry name" value="P-loop containing nucleotide triphosphate hydrolases"/>
    <property type="match status" value="1"/>
</dbReference>
<keyword evidence="3" id="KW-0547">Nucleotide-binding</keyword>